<protein>
    <submittedName>
        <fullName evidence="2">Uncharacterized protein</fullName>
    </submittedName>
</protein>
<organism evidence="2 3">
    <name type="scientific">Owenia fusiformis</name>
    <name type="common">Polychaete worm</name>
    <dbReference type="NCBI Taxonomy" id="6347"/>
    <lineage>
        <taxon>Eukaryota</taxon>
        <taxon>Metazoa</taxon>
        <taxon>Spiralia</taxon>
        <taxon>Lophotrochozoa</taxon>
        <taxon>Annelida</taxon>
        <taxon>Polychaeta</taxon>
        <taxon>Sedentaria</taxon>
        <taxon>Canalipalpata</taxon>
        <taxon>Sabellida</taxon>
        <taxon>Oweniida</taxon>
        <taxon>Oweniidae</taxon>
        <taxon>Owenia</taxon>
    </lineage>
</organism>
<sequence length="242" mass="27617">MLAEKLQPYYDEFEEFMIEIAEKCSREIMMDFIQEGDDGVVIGEPSLAPKKRKYYGENFSGTKQDCGLFESKIPMPAIENQRRQPSICLSTKPESTQNTRLPPIATNQYTAPVPPTGQRPITARPTQRQTARPRPVQAPRSTDHLAPTPPENSAPTRVSIQARRLKHQQDQQRTKAQKLEDRMRRAEANHKRAIAEKRGRAQHSLDYWAAGQARNLEIHKNDSDASYEKARARLSDAAKRVR</sequence>
<keyword evidence="3" id="KW-1185">Reference proteome</keyword>
<dbReference type="Proteomes" id="UP000749559">
    <property type="component" value="Unassembled WGS sequence"/>
</dbReference>
<evidence type="ECO:0000256" key="1">
    <source>
        <dbReference type="SAM" id="MobiDB-lite"/>
    </source>
</evidence>
<accession>A0A8S4Q7Y6</accession>
<feature type="compositionally biased region" description="Basic and acidic residues" evidence="1">
    <location>
        <begin position="167"/>
        <end position="180"/>
    </location>
</feature>
<name>A0A8S4Q7Y6_OWEFU</name>
<feature type="region of interest" description="Disordered" evidence="1">
    <location>
        <begin position="91"/>
        <end position="180"/>
    </location>
</feature>
<reference evidence="2" key="1">
    <citation type="submission" date="2022-03" db="EMBL/GenBank/DDBJ databases">
        <authorList>
            <person name="Martin C."/>
        </authorList>
    </citation>
    <scope>NUCLEOTIDE SEQUENCE</scope>
</reference>
<comment type="caution">
    <text evidence="2">The sequence shown here is derived from an EMBL/GenBank/DDBJ whole genome shotgun (WGS) entry which is preliminary data.</text>
</comment>
<evidence type="ECO:0000313" key="2">
    <source>
        <dbReference type="EMBL" id="CAH1801990.1"/>
    </source>
</evidence>
<evidence type="ECO:0000313" key="3">
    <source>
        <dbReference type="Proteomes" id="UP000749559"/>
    </source>
</evidence>
<feature type="compositionally biased region" description="Low complexity" evidence="1">
    <location>
        <begin position="122"/>
        <end position="140"/>
    </location>
</feature>
<gene>
    <name evidence="2" type="ORF">OFUS_LOCUS25716</name>
</gene>
<dbReference type="AlphaFoldDB" id="A0A8S4Q7Y6"/>
<dbReference type="EMBL" id="CAIIXF020000012">
    <property type="protein sequence ID" value="CAH1801990.1"/>
    <property type="molecule type" value="Genomic_DNA"/>
</dbReference>
<feature type="compositionally biased region" description="Polar residues" evidence="1">
    <location>
        <begin position="91"/>
        <end position="110"/>
    </location>
</feature>
<proteinExistence type="predicted"/>